<sequence length="158" mass="17457">MASLWYCCGCNFGPHNSSLYDACIQCGTRRCARCTDEKISLSMNMDLDTSSHSHSHSHSHSCDPTSPYPAAVPMNSPLTTALDTKAMLPQVPELPRVRPLLRADYTDTSPASLAGVRVHGETYMYICCQCNDGPKIYNHQPKCINCNHTACSYCTYVK</sequence>
<proteinExistence type="predicted"/>
<dbReference type="SUPFAM" id="SSF57184">
    <property type="entry name" value="Growth factor receptor domain"/>
    <property type="match status" value="1"/>
</dbReference>
<gene>
    <name evidence="1" type="ORF">N7460_009112</name>
</gene>
<organism evidence="1 2">
    <name type="scientific">Penicillium canescens</name>
    <dbReference type="NCBI Taxonomy" id="5083"/>
    <lineage>
        <taxon>Eukaryota</taxon>
        <taxon>Fungi</taxon>
        <taxon>Dikarya</taxon>
        <taxon>Ascomycota</taxon>
        <taxon>Pezizomycotina</taxon>
        <taxon>Eurotiomycetes</taxon>
        <taxon>Eurotiomycetidae</taxon>
        <taxon>Eurotiales</taxon>
        <taxon>Aspergillaceae</taxon>
        <taxon>Penicillium</taxon>
    </lineage>
</organism>
<dbReference type="EMBL" id="JAQJZL010000010">
    <property type="protein sequence ID" value="KAJ6034937.1"/>
    <property type="molecule type" value="Genomic_DNA"/>
</dbReference>
<reference evidence="1" key="1">
    <citation type="journal article" date="2023" name="IMA Fungus">
        <title>Comparative genomic study of the Penicillium genus elucidates a diverse pangenome and 15 lateral gene transfer events.</title>
        <authorList>
            <person name="Petersen C."/>
            <person name="Sorensen T."/>
            <person name="Nielsen M.R."/>
            <person name="Sondergaard T.E."/>
            <person name="Sorensen J.L."/>
            <person name="Fitzpatrick D.A."/>
            <person name="Frisvad J.C."/>
            <person name="Nielsen K.L."/>
        </authorList>
    </citation>
    <scope>NUCLEOTIDE SEQUENCE</scope>
    <source>
        <strain evidence="1">IBT 15450</strain>
    </source>
</reference>
<protein>
    <submittedName>
        <fullName evidence="1">Uncharacterized protein</fullName>
    </submittedName>
</protein>
<reference evidence="1" key="2">
    <citation type="submission" date="2023-01" db="EMBL/GenBank/DDBJ databases">
        <authorList>
            <person name="Petersen C."/>
        </authorList>
    </citation>
    <scope>NUCLEOTIDE SEQUENCE</scope>
    <source>
        <strain evidence="1">IBT 15450</strain>
    </source>
</reference>
<evidence type="ECO:0000313" key="1">
    <source>
        <dbReference type="EMBL" id="KAJ6034937.1"/>
    </source>
</evidence>
<dbReference type="Proteomes" id="UP001219568">
    <property type="component" value="Unassembled WGS sequence"/>
</dbReference>
<evidence type="ECO:0000313" key="2">
    <source>
        <dbReference type="Proteomes" id="UP001219568"/>
    </source>
</evidence>
<accession>A0AAD6I6R9</accession>
<dbReference type="InterPro" id="IPR009030">
    <property type="entry name" value="Growth_fac_rcpt_cys_sf"/>
</dbReference>
<keyword evidence="2" id="KW-1185">Reference proteome</keyword>
<dbReference type="AlphaFoldDB" id="A0AAD6I6R9"/>
<name>A0AAD6I6R9_PENCN</name>
<comment type="caution">
    <text evidence="1">The sequence shown here is derived from an EMBL/GenBank/DDBJ whole genome shotgun (WGS) entry which is preliminary data.</text>
</comment>